<accession>A0AAV4JQT9</accession>
<organism evidence="1 2">
    <name type="scientific">Elysia marginata</name>
    <dbReference type="NCBI Taxonomy" id="1093978"/>
    <lineage>
        <taxon>Eukaryota</taxon>
        <taxon>Metazoa</taxon>
        <taxon>Spiralia</taxon>
        <taxon>Lophotrochozoa</taxon>
        <taxon>Mollusca</taxon>
        <taxon>Gastropoda</taxon>
        <taxon>Heterobranchia</taxon>
        <taxon>Euthyneura</taxon>
        <taxon>Panpulmonata</taxon>
        <taxon>Sacoglossa</taxon>
        <taxon>Placobranchoidea</taxon>
        <taxon>Plakobranchidae</taxon>
        <taxon>Elysia</taxon>
    </lineage>
</organism>
<proteinExistence type="predicted"/>
<gene>
    <name evidence="1" type="ORF">ElyMa_001654300</name>
</gene>
<dbReference type="EMBL" id="BMAT01003363">
    <property type="protein sequence ID" value="GFS24053.1"/>
    <property type="molecule type" value="Genomic_DNA"/>
</dbReference>
<comment type="caution">
    <text evidence="1">The sequence shown here is derived from an EMBL/GenBank/DDBJ whole genome shotgun (WGS) entry which is preliminary data.</text>
</comment>
<reference evidence="1 2" key="1">
    <citation type="journal article" date="2021" name="Elife">
        <title>Chloroplast acquisition without the gene transfer in kleptoplastic sea slugs, Plakobranchus ocellatus.</title>
        <authorList>
            <person name="Maeda T."/>
            <person name="Takahashi S."/>
            <person name="Yoshida T."/>
            <person name="Shimamura S."/>
            <person name="Takaki Y."/>
            <person name="Nagai Y."/>
            <person name="Toyoda A."/>
            <person name="Suzuki Y."/>
            <person name="Arimoto A."/>
            <person name="Ishii H."/>
            <person name="Satoh N."/>
            <person name="Nishiyama T."/>
            <person name="Hasebe M."/>
            <person name="Maruyama T."/>
            <person name="Minagawa J."/>
            <person name="Obokata J."/>
            <person name="Shigenobu S."/>
        </authorList>
    </citation>
    <scope>NUCLEOTIDE SEQUENCE [LARGE SCALE GENOMIC DNA]</scope>
</reference>
<dbReference type="Proteomes" id="UP000762676">
    <property type="component" value="Unassembled WGS sequence"/>
</dbReference>
<keyword evidence="2" id="KW-1185">Reference proteome</keyword>
<sequence length="88" mass="9958">MTSTCVGELLKLRNIILSYKSARAIIYYMYLERQLGVAPQACITNSEDLLKSWKRPTASSTTRDSLSKVDTEIKKKTMKKKKIVCLVG</sequence>
<dbReference type="AlphaFoldDB" id="A0AAV4JQT9"/>
<name>A0AAV4JQT9_9GAST</name>
<evidence type="ECO:0000313" key="1">
    <source>
        <dbReference type="EMBL" id="GFS24053.1"/>
    </source>
</evidence>
<evidence type="ECO:0000313" key="2">
    <source>
        <dbReference type="Proteomes" id="UP000762676"/>
    </source>
</evidence>
<protein>
    <submittedName>
        <fullName evidence="1">Uncharacterized protein</fullName>
    </submittedName>
</protein>